<protein>
    <submittedName>
        <fullName evidence="1">Uncharacterized protein</fullName>
    </submittedName>
</protein>
<name>A0AAD7N6J8_9AGAR</name>
<keyword evidence="2" id="KW-1185">Reference proteome</keyword>
<proteinExistence type="predicted"/>
<gene>
    <name evidence="1" type="ORF">B0H16DRAFT_1226303</name>
</gene>
<feature type="non-terminal residue" evidence="1">
    <location>
        <position position="99"/>
    </location>
</feature>
<evidence type="ECO:0000313" key="2">
    <source>
        <dbReference type="Proteomes" id="UP001215598"/>
    </source>
</evidence>
<dbReference type="EMBL" id="JARKIB010000076">
    <property type="protein sequence ID" value="KAJ7747509.1"/>
    <property type="molecule type" value="Genomic_DNA"/>
</dbReference>
<sequence>DDRNEFGCSNPGQCVETAKIMIDCIHPKWNPLVDNKDLCEGLQLSAVEQSANDHGGDEGDARLTFDPEFRLSDLSHGFRIFALEDHATQLSTKRFSIPD</sequence>
<dbReference type="Proteomes" id="UP001215598">
    <property type="component" value="Unassembled WGS sequence"/>
</dbReference>
<comment type="caution">
    <text evidence="1">The sequence shown here is derived from an EMBL/GenBank/DDBJ whole genome shotgun (WGS) entry which is preliminary data.</text>
</comment>
<organism evidence="1 2">
    <name type="scientific">Mycena metata</name>
    <dbReference type="NCBI Taxonomy" id="1033252"/>
    <lineage>
        <taxon>Eukaryota</taxon>
        <taxon>Fungi</taxon>
        <taxon>Dikarya</taxon>
        <taxon>Basidiomycota</taxon>
        <taxon>Agaricomycotina</taxon>
        <taxon>Agaricomycetes</taxon>
        <taxon>Agaricomycetidae</taxon>
        <taxon>Agaricales</taxon>
        <taxon>Marasmiineae</taxon>
        <taxon>Mycenaceae</taxon>
        <taxon>Mycena</taxon>
    </lineage>
</organism>
<feature type="non-terminal residue" evidence="1">
    <location>
        <position position="1"/>
    </location>
</feature>
<accession>A0AAD7N6J8</accession>
<reference evidence="1" key="1">
    <citation type="submission" date="2023-03" db="EMBL/GenBank/DDBJ databases">
        <title>Massive genome expansion in bonnet fungi (Mycena s.s.) driven by repeated elements and novel gene families across ecological guilds.</title>
        <authorList>
            <consortium name="Lawrence Berkeley National Laboratory"/>
            <person name="Harder C.B."/>
            <person name="Miyauchi S."/>
            <person name="Viragh M."/>
            <person name="Kuo A."/>
            <person name="Thoen E."/>
            <person name="Andreopoulos B."/>
            <person name="Lu D."/>
            <person name="Skrede I."/>
            <person name="Drula E."/>
            <person name="Henrissat B."/>
            <person name="Morin E."/>
            <person name="Kohler A."/>
            <person name="Barry K."/>
            <person name="LaButti K."/>
            <person name="Morin E."/>
            <person name="Salamov A."/>
            <person name="Lipzen A."/>
            <person name="Mereny Z."/>
            <person name="Hegedus B."/>
            <person name="Baldrian P."/>
            <person name="Stursova M."/>
            <person name="Weitz H."/>
            <person name="Taylor A."/>
            <person name="Grigoriev I.V."/>
            <person name="Nagy L.G."/>
            <person name="Martin F."/>
            <person name="Kauserud H."/>
        </authorList>
    </citation>
    <scope>NUCLEOTIDE SEQUENCE</scope>
    <source>
        <strain evidence="1">CBHHK182m</strain>
    </source>
</reference>
<evidence type="ECO:0000313" key="1">
    <source>
        <dbReference type="EMBL" id="KAJ7747509.1"/>
    </source>
</evidence>
<dbReference type="AlphaFoldDB" id="A0AAD7N6J8"/>